<protein>
    <submittedName>
        <fullName evidence="1">Uncharacterized protein</fullName>
    </submittedName>
</protein>
<dbReference type="AlphaFoldDB" id="A0A0F9RLR5"/>
<gene>
    <name evidence="1" type="ORF">LCGC14_0629830</name>
</gene>
<dbReference type="EMBL" id="LAZR01001098">
    <property type="protein sequence ID" value="KKN50722.1"/>
    <property type="molecule type" value="Genomic_DNA"/>
</dbReference>
<comment type="caution">
    <text evidence="1">The sequence shown here is derived from an EMBL/GenBank/DDBJ whole genome shotgun (WGS) entry which is preliminary data.</text>
</comment>
<evidence type="ECO:0000313" key="1">
    <source>
        <dbReference type="EMBL" id="KKN50722.1"/>
    </source>
</evidence>
<organism evidence="1">
    <name type="scientific">marine sediment metagenome</name>
    <dbReference type="NCBI Taxonomy" id="412755"/>
    <lineage>
        <taxon>unclassified sequences</taxon>
        <taxon>metagenomes</taxon>
        <taxon>ecological metagenomes</taxon>
    </lineage>
</organism>
<name>A0A0F9RLR5_9ZZZZ</name>
<accession>A0A0F9RLR5</accession>
<proteinExistence type="predicted"/>
<reference evidence="1" key="1">
    <citation type="journal article" date="2015" name="Nature">
        <title>Complex archaea that bridge the gap between prokaryotes and eukaryotes.</title>
        <authorList>
            <person name="Spang A."/>
            <person name="Saw J.H."/>
            <person name="Jorgensen S.L."/>
            <person name="Zaremba-Niedzwiedzka K."/>
            <person name="Martijn J."/>
            <person name="Lind A.E."/>
            <person name="van Eijk R."/>
            <person name="Schleper C."/>
            <person name="Guy L."/>
            <person name="Ettema T.J."/>
        </authorList>
    </citation>
    <scope>NUCLEOTIDE SEQUENCE</scope>
</reference>
<sequence length="67" mass="7461">MVVRADPTWNDAQLREHTKRTKMNGGYATEICKGCGSCKADINGCVESAKIVKQCSNCWNNEHDNTE</sequence>